<sequence>MSMTLHVENIKCGGCANTIRKKLMEMDGVDGVEVIVEQGAITLEAEEALREEILQTLEKAGYPERGAVEGLASAKAKAVSFVSCAIGRMDKEGSAS</sequence>
<dbReference type="AlphaFoldDB" id="A0A1S7LI17"/>
<feature type="domain" description="HMA" evidence="2">
    <location>
        <begin position="1"/>
        <end position="65"/>
    </location>
</feature>
<dbReference type="InterPro" id="IPR036163">
    <property type="entry name" value="HMA_dom_sf"/>
</dbReference>
<dbReference type="CDD" id="cd00371">
    <property type="entry name" value="HMA"/>
    <property type="match status" value="1"/>
</dbReference>
<evidence type="ECO:0000256" key="1">
    <source>
        <dbReference type="ARBA" id="ARBA00022723"/>
    </source>
</evidence>
<dbReference type="PROSITE" id="PS50846">
    <property type="entry name" value="HMA_2"/>
    <property type="match status" value="1"/>
</dbReference>
<reference evidence="3" key="1">
    <citation type="submission" date="2015-04" db="EMBL/GenBank/DDBJ databases">
        <authorList>
            <person name="Syromyatnikov M.Y."/>
            <person name="Popov V.N."/>
        </authorList>
    </citation>
    <scope>NUCLEOTIDE SEQUENCE</scope>
    <source>
        <strain evidence="3">MO-1</strain>
    </source>
</reference>
<dbReference type="Gene3D" id="3.30.70.100">
    <property type="match status" value="1"/>
</dbReference>
<evidence type="ECO:0000313" key="3">
    <source>
        <dbReference type="EMBL" id="CRH05456.1"/>
    </source>
</evidence>
<dbReference type="GO" id="GO:0046872">
    <property type="term" value="F:metal ion binding"/>
    <property type="evidence" value="ECO:0007669"/>
    <property type="project" value="UniProtKB-KW"/>
</dbReference>
<dbReference type="InterPro" id="IPR006121">
    <property type="entry name" value="HMA_dom"/>
</dbReference>
<dbReference type="EMBL" id="LO017727">
    <property type="protein sequence ID" value="CRH05456.1"/>
    <property type="molecule type" value="Genomic_DNA"/>
</dbReference>
<evidence type="ECO:0000259" key="2">
    <source>
        <dbReference type="PROSITE" id="PS50846"/>
    </source>
</evidence>
<dbReference type="Pfam" id="PF00403">
    <property type="entry name" value="HMA"/>
    <property type="match status" value="1"/>
</dbReference>
<proteinExistence type="predicted"/>
<organism evidence="3">
    <name type="scientific">Magnetococcus massalia (strain MO-1)</name>
    <dbReference type="NCBI Taxonomy" id="451514"/>
    <lineage>
        <taxon>Bacteria</taxon>
        <taxon>Pseudomonadati</taxon>
        <taxon>Pseudomonadota</taxon>
        <taxon>Magnetococcia</taxon>
        <taxon>Magnetococcales</taxon>
        <taxon>Magnetococcaceae</taxon>
        <taxon>Magnetococcus</taxon>
    </lineage>
</organism>
<protein>
    <submittedName>
        <fullName evidence="3">Putative Heavy metal transport/detoxification protein</fullName>
    </submittedName>
</protein>
<dbReference type="PROSITE" id="PS01047">
    <property type="entry name" value="HMA_1"/>
    <property type="match status" value="1"/>
</dbReference>
<gene>
    <name evidence="3" type="ORF">MAGMO_1264</name>
</gene>
<dbReference type="InterPro" id="IPR017969">
    <property type="entry name" value="Heavy-metal-associated_CS"/>
</dbReference>
<dbReference type="SUPFAM" id="SSF55008">
    <property type="entry name" value="HMA, heavy metal-associated domain"/>
    <property type="match status" value="1"/>
</dbReference>
<accession>A0A1S7LI17</accession>
<name>A0A1S7LI17_MAGMO</name>
<keyword evidence="1" id="KW-0479">Metal-binding</keyword>